<dbReference type="InterPro" id="IPR001849">
    <property type="entry name" value="PH_domain"/>
</dbReference>
<feature type="compositionally biased region" description="Basic and acidic residues" evidence="4">
    <location>
        <begin position="866"/>
        <end position="895"/>
    </location>
</feature>
<keyword evidence="7" id="KW-1185">Reference proteome</keyword>
<keyword evidence="3" id="KW-0597">Phosphoprotein</keyword>
<feature type="region of interest" description="Disordered" evidence="4">
    <location>
        <begin position="647"/>
        <end position="729"/>
    </location>
</feature>
<feature type="compositionally biased region" description="Polar residues" evidence="4">
    <location>
        <begin position="249"/>
        <end position="258"/>
    </location>
</feature>
<dbReference type="FunFam" id="2.30.29.30:FF:000103">
    <property type="entry name" value="Pleckstrin homology domain-containing family A member 4"/>
    <property type="match status" value="1"/>
</dbReference>
<evidence type="ECO:0000256" key="4">
    <source>
        <dbReference type="SAM" id="MobiDB-lite"/>
    </source>
</evidence>
<sequence length="1317" mass="147804">MDDQDRVSQASSVATISYFPVTKESDGKVQTFGKRCQAAKRDPNCPVVIRGWLNKKDSSGLKLWKRRWFVLSNYCLYYYKDSREESVLGSIPLPSYKILFCTPRECKNRKFTFKVVHQGMRSYFFSADTQEDMLGWVRALSQSAAMEPDSTMSRRCSSYQDFTQIGGSSESVEFPRSPTEEESPSSKHRHVSRTLSEPSHLSGGRMGRSHSEQRGRRSQQNRNRSPSNRTPSPPDFSRRRSAGPHKENSSLPGENAPTQAEMIGAGSLNSKGQLGSRPHTPVGRVDIRPHDEPIMVPQTLYYAPASPKPEFKSAPTTPVTERWQSMSKPIPIYGSVHHTPSGRRPLGKSHSTGADLLPPLPPSSRAAHASHPPQHHHDRSHVSVCLLPPAMASKSDPRELPPLRPLESDADAVLTRLCGCDKLLQSLSVELGQLQMDKDSVQCALEVSRLQVEEWKNQGPRALEEALTQKALLQEELVTIRARMCDVSLEMERVWSQYERMESELTVIRSHLQHICNFGMPQEQSQAQRELWMMEDILAGLRANRDQYCFLLGLQRYHLFQSPAPHPGSPGSPTERLQSGFPVDMEQEPPVRPPLPLELDNHQSRDTGPSWTESPYDGIYCHVVDPGNRPGNSQPDLLNVKAQRDAPGRYSGAKQNMKKEPIKQESQSASKWIPPDTANQSTKRMKMKMSEEEQIERMKRNQERLTSKRKPPLPTEGAQSQSSDMKEEAPFPLRVTRVVTAVLPSSLVARRVSVEDPPSELNTLLPEQILPEIQETLSEEGRTFLSKPPRRLLLESQDPTQDESNKRTSRQQHQVGLRVSKVEPLSVTEGAEDSSNQAQDITDSGDGHESSNEGEQSHGSLVPDTDPDHSLTPEQRDAKLRRVERIRERVMRSAARENAALYSQPPVRGKGKEIHQAPPDAVKKQRKAGPEDYGSCPDTLRTPAEHRLSSSTSQDEDEAHQHDKLNSQARFENRTQHSRRAAAARTKAKHPASPHHISSMTVYQKDGGKGFTSCKNAEHKKFEEPPTADENDLNPSDLRAKWFLSTNQWQGFIPLQIPAFENLYSEDTEGIDSQPISADDFNELNEMSSTVSESLEKMKDNHSFFYKIACDISISDSDISKNDAQTSSKLPEEEMQLISESLPTSIVETPSDLKSSDSMQHSSDENDLKSAKTLPDSTAENHDNTMLKVLENQACNVENMTEQKSEDRIMHEAALKVIKTDTEARVRANDSDQMLGNRPKMREELSGLKEMGNMKVDQERSEEQKKCSSLNKTSSENNQERDNKRFSSLSNSTCEGSGLIRSASFAKPRVTVIKTSL</sequence>
<feature type="region of interest" description="Disordered" evidence="4">
    <location>
        <begin position="1118"/>
        <end position="1182"/>
    </location>
</feature>
<feature type="compositionally biased region" description="Low complexity" evidence="4">
    <location>
        <begin position="218"/>
        <end position="230"/>
    </location>
</feature>
<feature type="region of interest" description="Disordered" evidence="4">
    <location>
        <begin position="563"/>
        <end position="616"/>
    </location>
</feature>
<evidence type="ECO:0000259" key="5">
    <source>
        <dbReference type="PROSITE" id="PS50003"/>
    </source>
</evidence>
<feature type="compositionally biased region" description="Polar residues" evidence="4">
    <location>
        <begin position="1286"/>
        <end position="1295"/>
    </location>
</feature>
<feature type="compositionally biased region" description="Basic and acidic residues" evidence="4">
    <location>
        <begin position="1256"/>
        <end position="1266"/>
    </location>
</feature>
<evidence type="ECO:0000313" key="6">
    <source>
        <dbReference type="EMBL" id="CAG5907575.1"/>
    </source>
</evidence>
<dbReference type="Pfam" id="PF00169">
    <property type="entry name" value="PH"/>
    <property type="match status" value="1"/>
</dbReference>
<feature type="domain" description="PH" evidence="5">
    <location>
        <begin position="46"/>
        <end position="145"/>
    </location>
</feature>
<comment type="subcellular location">
    <subcellularLocation>
        <location evidence="1">Cytoplasm</location>
    </subcellularLocation>
</comment>
<protein>
    <submittedName>
        <fullName evidence="6">(Atlantic silverside) hypothetical protein</fullName>
    </submittedName>
</protein>
<dbReference type="SMART" id="SM00233">
    <property type="entry name" value="PH"/>
    <property type="match status" value="1"/>
</dbReference>
<evidence type="ECO:0000256" key="2">
    <source>
        <dbReference type="ARBA" id="ARBA00022490"/>
    </source>
</evidence>
<dbReference type="PROSITE" id="PS50003">
    <property type="entry name" value="PH_DOMAIN"/>
    <property type="match status" value="1"/>
</dbReference>
<dbReference type="GO" id="GO:0005737">
    <property type="term" value="C:cytoplasm"/>
    <property type="evidence" value="ECO:0007669"/>
    <property type="project" value="UniProtKB-SubCell"/>
</dbReference>
<evidence type="ECO:0000256" key="3">
    <source>
        <dbReference type="ARBA" id="ARBA00022553"/>
    </source>
</evidence>
<reference evidence="6" key="1">
    <citation type="submission" date="2021-05" db="EMBL/GenBank/DDBJ databases">
        <authorList>
            <person name="Tigano A."/>
        </authorList>
    </citation>
    <scope>NUCLEOTIDE SEQUENCE</scope>
</reference>
<feature type="region of interest" description="Disordered" evidence="4">
    <location>
        <begin position="1249"/>
        <end position="1301"/>
    </location>
</feature>
<dbReference type="InterPro" id="IPR040392">
    <property type="entry name" value="PKHA4-7_PH"/>
</dbReference>
<accession>A0A8S4B0P9</accession>
<feature type="compositionally biased region" description="Low complexity" evidence="4">
    <location>
        <begin position="363"/>
        <end position="372"/>
    </location>
</feature>
<dbReference type="SUPFAM" id="SSF50729">
    <property type="entry name" value="PH domain-like"/>
    <property type="match status" value="1"/>
</dbReference>
<dbReference type="GO" id="GO:0016020">
    <property type="term" value="C:membrane"/>
    <property type="evidence" value="ECO:0007669"/>
    <property type="project" value="UniProtKB-ARBA"/>
</dbReference>
<feature type="region of interest" description="Disordered" evidence="4">
    <location>
        <begin position="337"/>
        <end position="381"/>
    </location>
</feature>
<feature type="compositionally biased region" description="Polar residues" evidence="4">
    <location>
        <begin position="1267"/>
        <end position="1277"/>
    </location>
</feature>
<feature type="compositionally biased region" description="Basic and acidic residues" evidence="4">
    <location>
        <begin position="688"/>
        <end position="706"/>
    </location>
</feature>
<dbReference type="EMBL" id="CAJRST010010001">
    <property type="protein sequence ID" value="CAG5907575.1"/>
    <property type="molecule type" value="Genomic_DNA"/>
</dbReference>
<gene>
    <name evidence="6" type="ORF">MMEN_LOCUS9653</name>
</gene>
<feature type="region of interest" description="Disordered" evidence="4">
    <location>
        <begin position="781"/>
        <end position="1004"/>
    </location>
</feature>
<dbReference type="InterPro" id="IPR011993">
    <property type="entry name" value="PH-like_dom_sf"/>
</dbReference>
<organism evidence="6 7">
    <name type="scientific">Menidia menidia</name>
    <name type="common">Atlantic silverside</name>
    <dbReference type="NCBI Taxonomy" id="238744"/>
    <lineage>
        <taxon>Eukaryota</taxon>
        <taxon>Metazoa</taxon>
        <taxon>Chordata</taxon>
        <taxon>Craniata</taxon>
        <taxon>Vertebrata</taxon>
        <taxon>Euteleostomi</taxon>
        <taxon>Actinopterygii</taxon>
        <taxon>Neopterygii</taxon>
        <taxon>Teleostei</taxon>
        <taxon>Neoteleostei</taxon>
        <taxon>Acanthomorphata</taxon>
        <taxon>Ovalentaria</taxon>
        <taxon>Atherinomorphae</taxon>
        <taxon>Atheriniformes</taxon>
        <taxon>Atherinopsidae</taxon>
        <taxon>Menidiinae</taxon>
        <taxon>Menidia</taxon>
    </lineage>
</organism>
<feature type="compositionally biased region" description="Polar residues" evidence="4">
    <location>
        <begin position="1138"/>
        <end position="1161"/>
    </location>
</feature>
<evidence type="ECO:0000256" key="1">
    <source>
        <dbReference type="ARBA" id="ARBA00004496"/>
    </source>
</evidence>
<feature type="compositionally biased region" description="Basic and acidic residues" evidence="4">
    <location>
        <begin position="959"/>
        <end position="975"/>
    </location>
</feature>
<dbReference type="InterPro" id="IPR057971">
    <property type="entry name" value="PKHA4-7_TBCA"/>
</dbReference>
<keyword evidence="2" id="KW-0963">Cytoplasm</keyword>
<dbReference type="CDD" id="cd13248">
    <property type="entry name" value="PH_PEPP1_2_3"/>
    <property type="match status" value="1"/>
</dbReference>
<dbReference type="PANTHER" id="PTHR12752:SF7">
    <property type="entry name" value="PLECKSTRIN HOMOLOGY DOMAIN-CONTAINING FAMILY A MEMBER 4"/>
    <property type="match status" value="1"/>
</dbReference>
<dbReference type="PANTHER" id="PTHR12752">
    <property type="entry name" value="PHOSPHOINOSITOL 3-PHOSPHATE-BINDING PROTEIN"/>
    <property type="match status" value="1"/>
</dbReference>
<dbReference type="OrthoDB" id="43122at2759"/>
<name>A0A8S4B0P9_9TELE</name>
<feature type="compositionally biased region" description="Basic residues" evidence="4">
    <location>
        <begin position="976"/>
        <end position="993"/>
    </location>
</feature>
<dbReference type="Pfam" id="PF25541">
    <property type="entry name" value="TBCA_PH"/>
    <property type="match status" value="1"/>
</dbReference>
<feature type="compositionally biased region" description="Polar residues" evidence="4">
    <location>
        <begin position="833"/>
        <end position="842"/>
    </location>
</feature>
<evidence type="ECO:0000313" key="7">
    <source>
        <dbReference type="Proteomes" id="UP000677803"/>
    </source>
</evidence>
<dbReference type="Gene3D" id="2.30.29.30">
    <property type="entry name" value="Pleckstrin-homology domain (PH domain)/Phosphotyrosine-binding domain (PTB)"/>
    <property type="match status" value="1"/>
</dbReference>
<proteinExistence type="predicted"/>
<dbReference type="Proteomes" id="UP000677803">
    <property type="component" value="Unassembled WGS sequence"/>
</dbReference>
<comment type="caution">
    <text evidence="6">The sequence shown here is derived from an EMBL/GenBank/DDBJ whole genome shotgun (WGS) entry which is preliminary data.</text>
</comment>
<feature type="region of interest" description="Disordered" evidence="4">
    <location>
        <begin position="166"/>
        <end position="290"/>
    </location>
</feature>